<keyword evidence="9" id="KW-1185">Reference proteome</keyword>
<dbReference type="PROSITE" id="PS51507">
    <property type="entry name" value="IRF_2"/>
    <property type="match status" value="1"/>
</dbReference>
<dbReference type="AlphaFoldDB" id="A0AAY4CS49"/>
<evidence type="ECO:0000256" key="3">
    <source>
        <dbReference type="ARBA" id="ARBA00023125"/>
    </source>
</evidence>
<evidence type="ECO:0000256" key="5">
    <source>
        <dbReference type="ARBA" id="ARBA00023163"/>
    </source>
</evidence>
<dbReference type="GO" id="GO:0045944">
    <property type="term" value="P:positive regulation of transcription by RNA polymerase II"/>
    <property type="evidence" value="ECO:0007669"/>
    <property type="project" value="UniProtKB-ARBA"/>
</dbReference>
<dbReference type="GO" id="GO:0000978">
    <property type="term" value="F:RNA polymerase II cis-regulatory region sequence-specific DNA binding"/>
    <property type="evidence" value="ECO:0007669"/>
    <property type="project" value="TreeGrafter"/>
</dbReference>
<evidence type="ECO:0000256" key="4">
    <source>
        <dbReference type="ARBA" id="ARBA00023159"/>
    </source>
</evidence>
<dbReference type="CDD" id="cd00103">
    <property type="entry name" value="IRF"/>
    <property type="match status" value="1"/>
</dbReference>
<dbReference type="Pfam" id="PF00605">
    <property type="entry name" value="IRF"/>
    <property type="match status" value="1"/>
</dbReference>
<dbReference type="PRINTS" id="PR00267">
    <property type="entry name" value="INTFRNREGFCT"/>
</dbReference>
<comment type="subcellular location">
    <subcellularLocation>
        <location evidence="1">Nucleus</location>
    </subcellularLocation>
</comment>
<dbReference type="Proteomes" id="UP000694580">
    <property type="component" value="Unplaced"/>
</dbReference>
<evidence type="ECO:0000313" key="9">
    <source>
        <dbReference type="Proteomes" id="UP000694580"/>
    </source>
</evidence>
<dbReference type="SUPFAM" id="SSF46785">
    <property type="entry name" value="Winged helix' DNA-binding domain"/>
    <property type="match status" value="1"/>
</dbReference>
<keyword evidence="4" id="KW-0010">Activator</keyword>
<sequence length="121" mass="13654">MDADAVRAAPGGKLRRWLIEQVDSGRSVFRVPWKHAGKQDYTGDEDAALFKAWALFKGKYREGVDKPDPPTWKTRLRCALNKSSDFEELVSRSQLDVSDPYKVYRVVPEGARRGEDASPAD</sequence>
<reference evidence="8" key="2">
    <citation type="submission" date="2025-09" db="UniProtKB">
        <authorList>
            <consortium name="Ensembl"/>
        </authorList>
    </citation>
    <scope>IDENTIFICATION</scope>
</reference>
<evidence type="ECO:0000256" key="6">
    <source>
        <dbReference type="ARBA" id="ARBA00023242"/>
    </source>
</evidence>
<evidence type="ECO:0000259" key="7">
    <source>
        <dbReference type="PROSITE" id="PS51507"/>
    </source>
</evidence>
<dbReference type="FunFam" id="1.10.10.10:FF:000041">
    <property type="entry name" value="Interferon regulatory factor 4"/>
    <property type="match status" value="1"/>
</dbReference>
<accession>A0AAY4CS49</accession>
<name>A0AAY4CS49_9TELE</name>
<keyword evidence="2" id="KW-0805">Transcription regulation</keyword>
<dbReference type="InterPro" id="IPR001346">
    <property type="entry name" value="Interferon_reg_fact_DNA-bd_dom"/>
</dbReference>
<dbReference type="PANTHER" id="PTHR11949">
    <property type="entry name" value="INTERFERON REGULATORY FACTOR"/>
    <property type="match status" value="1"/>
</dbReference>
<dbReference type="SMART" id="SM00348">
    <property type="entry name" value="IRF"/>
    <property type="match status" value="1"/>
</dbReference>
<evidence type="ECO:0000256" key="2">
    <source>
        <dbReference type="ARBA" id="ARBA00023015"/>
    </source>
</evidence>
<dbReference type="Ensembl" id="ENSDCDT00010044456.1">
    <property type="protein sequence ID" value="ENSDCDP00010035549.1"/>
    <property type="gene ID" value="ENSDCDG00010023024.1"/>
</dbReference>
<dbReference type="Gene3D" id="1.10.10.10">
    <property type="entry name" value="Winged helix-like DNA-binding domain superfamily/Winged helix DNA-binding domain"/>
    <property type="match status" value="1"/>
</dbReference>
<keyword evidence="5" id="KW-0804">Transcription</keyword>
<dbReference type="GO" id="GO:0000981">
    <property type="term" value="F:DNA-binding transcription factor activity, RNA polymerase II-specific"/>
    <property type="evidence" value="ECO:0007669"/>
    <property type="project" value="TreeGrafter"/>
</dbReference>
<evidence type="ECO:0000313" key="8">
    <source>
        <dbReference type="Ensembl" id="ENSDCDP00010035549.1"/>
    </source>
</evidence>
<dbReference type="InterPro" id="IPR036388">
    <property type="entry name" value="WH-like_DNA-bd_sf"/>
</dbReference>
<organism evidence="8 9">
    <name type="scientific">Denticeps clupeoides</name>
    <name type="common">denticle herring</name>
    <dbReference type="NCBI Taxonomy" id="299321"/>
    <lineage>
        <taxon>Eukaryota</taxon>
        <taxon>Metazoa</taxon>
        <taxon>Chordata</taxon>
        <taxon>Craniata</taxon>
        <taxon>Vertebrata</taxon>
        <taxon>Euteleostomi</taxon>
        <taxon>Actinopterygii</taxon>
        <taxon>Neopterygii</taxon>
        <taxon>Teleostei</taxon>
        <taxon>Clupei</taxon>
        <taxon>Clupeiformes</taxon>
        <taxon>Denticipitoidei</taxon>
        <taxon>Denticipitidae</taxon>
        <taxon>Denticeps</taxon>
    </lineage>
</organism>
<dbReference type="GO" id="GO:0002376">
    <property type="term" value="P:immune system process"/>
    <property type="evidence" value="ECO:0007669"/>
    <property type="project" value="TreeGrafter"/>
</dbReference>
<dbReference type="GeneTree" id="ENSGT00940000159059"/>
<dbReference type="PANTHER" id="PTHR11949:SF6">
    <property type="entry name" value="INTERFERON REGULATORY FACTOR 4"/>
    <property type="match status" value="1"/>
</dbReference>
<feature type="domain" description="IRF tryptophan pentad repeat" evidence="7">
    <location>
        <begin position="1"/>
        <end position="108"/>
    </location>
</feature>
<evidence type="ECO:0000256" key="1">
    <source>
        <dbReference type="ARBA" id="ARBA00004123"/>
    </source>
</evidence>
<proteinExistence type="predicted"/>
<dbReference type="InterPro" id="IPR036390">
    <property type="entry name" value="WH_DNA-bd_sf"/>
</dbReference>
<protein>
    <recommendedName>
        <fullName evidence="7">IRF tryptophan pentad repeat domain-containing protein</fullName>
    </recommendedName>
</protein>
<keyword evidence="3" id="KW-0238">DNA-binding</keyword>
<reference evidence="8" key="1">
    <citation type="submission" date="2025-08" db="UniProtKB">
        <authorList>
            <consortium name="Ensembl"/>
        </authorList>
    </citation>
    <scope>IDENTIFICATION</scope>
</reference>
<keyword evidence="6" id="KW-0539">Nucleus</keyword>
<dbReference type="GO" id="GO:0005634">
    <property type="term" value="C:nucleus"/>
    <property type="evidence" value="ECO:0007669"/>
    <property type="project" value="UniProtKB-SubCell"/>
</dbReference>